<comment type="catalytic activity">
    <reaction evidence="1">
        <text>ATP + H2O = ADP + phosphate + H(+)</text>
        <dbReference type="Rhea" id="RHEA:13065"/>
        <dbReference type="ChEBI" id="CHEBI:15377"/>
        <dbReference type="ChEBI" id="CHEBI:15378"/>
        <dbReference type="ChEBI" id="CHEBI:30616"/>
        <dbReference type="ChEBI" id="CHEBI:43474"/>
        <dbReference type="ChEBI" id="CHEBI:456216"/>
        <dbReference type="EC" id="5.6.2.3"/>
    </reaction>
</comment>
<keyword evidence="1" id="KW-0234">DNA repair</keyword>
<dbReference type="AlphaFoldDB" id="A0A4C1SBR5"/>
<proteinExistence type="inferred from homology"/>
<dbReference type="EMBL" id="BGZK01003285">
    <property type="protein sequence ID" value="GBO99544.1"/>
    <property type="molecule type" value="Genomic_DNA"/>
</dbReference>
<evidence type="ECO:0000259" key="2">
    <source>
        <dbReference type="Pfam" id="PF05970"/>
    </source>
</evidence>
<dbReference type="OrthoDB" id="1728974at2759"/>
<evidence type="ECO:0000313" key="4">
    <source>
        <dbReference type="Proteomes" id="UP000299102"/>
    </source>
</evidence>
<name>A0A4C1SBR5_EUMVA</name>
<keyword evidence="1" id="KW-0378">Hydrolase</keyword>
<dbReference type="Proteomes" id="UP000299102">
    <property type="component" value="Unassembled WGS sequence"/>
</dbReference>
<dbReference type="EC" id="5.6.2.3" evidence="1"/>
<keyword evidence="1" id="KW-0547">Nucleotide-binding</keyword>
<keyword evidence="1" id="KW-0067">ATP-binding</keyword>
<reference evidence="3 4" key="1">
    <citation type="journal article" date="2019" name="Commun. Biol.">
        <title>The bagworm genome reveals a unique fibroin gene that provides high tensile strength.</title>
        <authorList>
            <person name="Kono N."/>
            <person name="Nakamura H."/>
            <person name="Ohtoshi R."/>
            <person name="Tomita M."/>
            <person name="Numata K."/>
            <person name="Arakawa K."/>
        </authorList>
    </citation>
    <scope>NUCLEOTIDE SEQUENCE [LARGE SCALE GENOMIC DNA]</scope>
</reference>
<keyword evidence="1" id="KW-0233">DNA recombination</keyword>
<dbReference type="InterPro" id="IPR010285">
    <property type="entry name" value="DNA_helicase_pif1-like_DEAD"/>
</dbReference>
<sequence>MLLHHVCGPTSFNDLKKYNTQYYPTFREACEARGLLEIDNHWDVTLEEAAQCRSAGKMRELFAVLVATCGLSNPQQLWDKYKNYMTDDILHRLQEQNPNVTYSDLFYNEGLTKIVDQVKTISGKDLSDYGMIRPQRTEEISSDLIRELDYDTASLQQQLTESVPRLNPEQRLVFDNVVKKIEDGEGGLLFLDTPGGTGKTFLLNLLLAQIRKDKGIAVAVASSGIAATLLNGGRTAHSVLKLPLNLAHEEMPVCNISKNSERGRMLQQCKLLVWDECTMSHKRAIEALDRTLKDIKSNPNIMGGMVVLLAGDFRQTLPVITKGTPADEINACLKASTLWVHVKTFSLSTNMRVQLHNDVQSGQYAAALLKIGEDRMAKDVSIQEEIPSTSQERQPTLSQSYTTVSIQEEIPSTSQERQPTLSESYTTVFVQEEMPGTIQERYPIPIEAYATVSIQEEMPGTSEERQPTLSESYTTVFAQEEMAGTSPERQPIPSESYATEVPVLTIPEEFDIVETDFTEIDKQPLVYISGYIASTVVKSLNCVVCEQALQENNPENNPIYSYITLREWWKDQHALTYPSIKLCGLIQDALDILKRSN</sequence>
<comment type="caution">
    <text evidence="3">The sequence shown here is derived from an EMBL/GenBank/DDBJ whole genome shotgun (WGS) entry which is preliminary data.</text>
</comment>
<dbReference type="Pfam" id="PF05970">
    <property type="entry name" value="PIF1"/>
    <property type="match status" value="1"/>
</dbReference>
<keyword evidence="1 3" id="KW-0347">Helicase</keyword>
<feature type="domain" description="DNA helicase Pif1-like DEAD-box helicase" evidence="2">
    <location>
        <begin position="166"/>
        <end position="375"/>
    </location>
</feature>
<keyword evidence="1" id="KW-0227">DNA damage</keyword>
<keyword evidence="4" id="KW-1185">Reference proteome</keyword>
<dbReference type="GO" id="GO:0000723">
    <property type="term" value="P:telomere maintenance"/>
    <property type="evidence" value="ECO:0007669"/>
    <property type="project" value="InterPro"/>
</dbReference>
<accession>A0A4C1SBR5</accession>
<dbReference type="GO" id="GO:0006281">
    <property type="term" value="P:DNA repair"/>
    <property type="evidence" value="ECO:0007669"/>
    <property type="project" value="UniProtKB-KW"/>
</dbReference>
<dbReference type="PANTHER" id="PTHR10492:SF57">
    <property type="entry name" value="ATP-DEPENDENT DNA HELICASE"/>
    <property type="match status" value="1"/>
</dbReference>
<evidence type="ECO:0000256" key="1">
    <source>
        <dbReference type="RuleBase" id="RU363044"/>
    </source>
</evidence>
<dbReference type="STRING" id="151549.A0A4C1SBR5"/>
<dbReference type="InterPro" id="IPR027417">
    <property type="entry name" value="P-loop_NTPase"/>
</dbReference>
<comment type="similarity">
    <text evidence="1">Belongs to the helicase family.</text>
</comment>
<comment type="cofactor">
    <cofactor evidence="1">
        <name>Mg(2+)</name>
        <dbReference type="ChEBI" id="CHEBI:18420"/>
    </cofactor>
</comment>
<dbReference type="SUPFAM" id="SSF52540">
    <property type="entry name" value="P-loop containing nucleoside triphosphate hydrolases"/>
    <property type="match status" value="1"/>
</dbReference>
<protein>
    <recommendedName>
        <fullName evidence="1">ATP-dependent DNA helicase</fullName>
        <ecNumber evidence="1">5.6.2.3</ecNumber>
    </recommendedName>
</protein>
<gene>
    <name evidence="3" type="primary">pif1</name>
    <name evidence="3" type="ORF">EVAR_87320_1</name>
</gene>
<dbReference type="GO" id="GO:0006310">
    <property type="term" value="P:DNA recombination"/>
    <property type="evidence" value="ECO:0007669"/>
    <property type="project" value="UniProtKB-KW"/>
</dbReference>
<evidence type="ECO:0000313" key="3">
    <source>
        <dbReference type="EMBL" id="GBO99544.1"/>
    </source>
</evidence>
<dbReference type="PANTHER" id="PTHR10492">
    <property type="match status" value="1"/>
</dbReference>
<dbReference type="GO" id="GO:0043139">
    <property type="term" value="F:5'-3' DNA helicase activity"/>
    <property type="evidence" value="ECO:0007669"/>
    <property type="project" value="UniProtKB-EC"/>
</dbReference>
<organism evidence="3 4">
    <name type="scientific">Eumeta variegata</name>
    <name type="common">Bagworm moth</name>
    <name type="synonym">Eumeta japonica</name>
    <dbReference type="NCBI Taxonomy" id="151549"/>
    <lineage>
        <taxon>Eukaryota</taxon>
        <taxon>Metazoa</taxon>
        <taxon>Ecdysozoa</taxon>
        <taxon>Arthropoda</taxon>
        <taxon>Hexapoda</taxon>
        <taxon>Insecta</taxon>
        <taxon>Pterygota</taxon>
        <taxon>Neoptera</taxon>
        <taxon>Endopterygota</taxon>
        <taxon>Lepidoptera</taxon>
        <taxon>Glossata</taxon>
        <taxon>Ditrysia</taxon>
        <taxon>Tineoidea</taxon>
        <taxon>Psychidae</taxon>
        <taxon>Oiketicinae</taxon>
        <taxon>Eumeta</taxon>
    </lineage>
</organism>
<dbReference type="Gene3D" id="3.40.50.300">
    <property type="entry name" value="P-loop containing nucleotide triphosphate hydrolases"/>
    <property type="match status" value="1"/>
</dbReference>
<dbReference type="GO" id="GO:0005524">
    <property type="term" value="F:ATP binding"/>
    <property type="evidence" value="ECO:0007669"/>
    <property type="project" value="UniProtKB-KW"/>
</dbReference>
<dbReference type="GO" id="GO:0016887">
    <property type="term" value="F:ATP hydrolysis activity"/>
    <property type="evidence" value="ECO:0007669"/>
    <property type="project" value="RHEA"/>
</dbReference>